<accession>A0A165D4K4</accession>
<dbReference type="EMBL" id="KV424080">
    <property type="protein sequence ID" value="KZT52060.1"/>
    <property type="molecule type" value="Genomic_DNA"/>
</dbReference>
<keyword evidence="1" id="KW-0472">Membrane</keyword>
<dbReference type="InParanoid" id="A0A165D4K4"/>
<evidence type="ECO:0000313" key="3">
    <source>
        <dbReference type="EMBL" id="KZT52060.1"/>
    </source>
</evidence>
<proteinExistence type="predicted"/>
<feature type="transmembrane region" description="Helical" evidence="1">
    <location>
        <begin position="87"/>
        <end position="110"/>
    </location>
</feature>
<keyword evidence="1" id="KW-1133">Transmembrane helix</keyword>
<evidence type="ECO:0000256" key="1">
    <source>
        <dbReference type="SAM" id="Phobius"/>
    </source>
</evidence>
<keyword evidence="4" id="KW-1185">Reference proteome</keyword>
<gene>
    <name evidence="3" type="ORF">CALCODRAFT_104429</name>
</gene>
<dbReference type="Pfam" id="PF20151">
    <property type="entry name" value="DUF6533"/>
    <property type="match status" value="1"/>
</dbReference>
<feature type="domain" description="DUF6533" evidence="2">
    <location>
        <begin position="22"/>
        <end position="65"/>
    </location>
</feature>
<sequence length="214" mass="22755">MSSLSQAEAVALAWEVQNFSACTSASVTLVYFDYFVTLPQEIALIWFTKWTPGKAIFVTVRYLGLWVATMYAYALRSTTSTVTGSCAFTLYSSLSSLLLLYIAAALVLALRTWAVWNRGPRVGIFIALAWTAVTVGIIVFGVQIILGTSPDGALPILPGCNVKITAASAAASVRGYASESVYEGGARLWLGIRAASDGPGSYLPADCCARDVSL</sequence>
<evidence type="ECO:0000313" key="4">
    <source>
        <dbReference type="Proteomes" id="UP000076842"/>
    </source>
</evidence>
<organism evidence="3 4">
    <name type="scientific">Calocera cornea HHB12733</name>
    <dbReference type="NCBI Taxonomy" id="1353952"/>
    <lineage>
        <taxon>Eukaryota</taxon>
        <taxon>Fungi</taxon>
        <taxon>Dikarya</taxon>
        <taxon>Basidiomycota</taxon>
        <taxon>Agaricomycotina</taxon>
        <taxon>Dacrymycetes</taxon>
        <taxon>Dacrymycetales</taxon>
        <taxon>Dacrymycetaceae</taxon>
        <taxon>Calocera</taxon>
    </lineage>
</organism>
<dbReference type="Proteomes" id="UP000076842">
    <property type="component" value="Unassembled WGS sequence"/>
</dbReference>
<dbReference type="InterPro" id="IPR045340">
    <property type="entry name" value="DUF6533"/>
</dbReference>
<reference evidence="3 4" key="1">
    <citation type="journal article" date="2016" name="Mol. Biol. Evol.">
        <title>Comparative Genomics of Early-Diverging Mushroom-Forming Fungi Provides Insights into the Origins of Lignocellulose Decay Capabilities.</title>
        <authorList>
            <person name="Nagy L.G."/>
            <person name="Riley R."/>
            <person name="Tritt A."/>
            <person name="Adam C."/>
            <person name="Daum C."/>
            <person name="Floudas D."/>
            <person name="Sun H."/>
            <person name="Yadav J.S."/>
            <person name="Pangilinan J."/>
            <person name="Larsson K.H."/>
            <person name="Matsuura K."/>
            <person name="Barry K."/>
            <person name="Labutti K."/>
            <person name="Kuo R."/>
            <person name="Ohm R.A."/>
            <person name="Bhattacharya S.S."/>
            <person name="Shirouzu T."/>
            <person name="Yoshinaga Y."/>
            <person name="Martin F.M."/>
            <person name="Grigoriev I.V."/>
            <person name="Hibbett D.S."/>
        </authorList>
    </citation>
    <scope>NUCLEOTIDE SEQUENCE [LARGE SCALE GENOMIC DNA]</scope>
    <source>
        <strain evidence="3 4">HHB12733</strain>
    </source>
</reference>
<evidence type="ECO:0000259" key="2">
    <source>
        <dbReference type="Pfam" id="PF20151"/>
    </source>
</evidence>
<protein>
    <recommendedName>
        <fullName evidence="2">DUF6533 domain-containing protein</fullName>
    </recommendedName>
</protein>
<feature type="transmembrane region" description="Helical" evidence="1">
    <location>
        <begin position="122"/>
        <end position="146"/>
    </location>
</feature>
<dbReference type="OrthoDB" id="2745134at2759"/>
<feature type="transmembrane region" description="Helical" evidence="1">
    <location>
        <begin position="55"/>
        <end position="75"/>
    </location>
</feature>
<dbReference type="AlphaFoldDB" id="A0A165D4K4"/>
<name>A0A165D4K4_9BASI</name>
<keyword evidence="1" id="KW-0812">Transmembrane</keyword>